<name>A0A2H3NMQ6_9BACT</name>
<dbReference type="OrthoDB" id="1495259at2"/>
<proteinExistence type="predicted"/>
<reference evidence="1 2" key="1">
    <citation type="submission" date="2017-10" db="EMBL/GenBank/DDBJ databases">
        <title>Draft genome of Longimonas halophila.</title>
        <authorList>
            <person name="Goh K.M."/>
            <person name="Shamsir M.S."/>
            <person name="Lim S.W."/>
        </authorList>
    </citation>
    <scope>NUCLEOTIDE SEQUENCE [LARGE SCALE GENOMIC DNA]</scope>
    <source>
        <strain evidence="1 2">KCTC 42399</strain>
    </source>
</reference>
<dbReference type="Proteomes" id="UP000221024">
    <property type="component" value="Unassembled WGS sequence"/>
</dbReference>
<dbReference type="EMBL" id="PDEP01000004">
    <property type="protein sequence ID" value="PEN07884.1"/>
    <property type="molecule type" value="Genomic_DNA"/>
</dbReference>
<organism evidence="1 2">
    <name type="scientific">Longimonas halophila</name>
    <dbReference type="NCBI Taxonomy" id="1469170"/>
    <lineage>
        <taxon>Bacteria</taxon>
        <taxon>Pseudomonadati</taxon>
        <taxon>Rhodothermota</taxon>
        <taxon>Rhodothermia</taxon>
        <taxon>Rhodothermales</taxon>
        <taxon>Salisaetaceae</taxon>
        <taxon>Longimonas</taxon>
    </lineage>
</organism>
<gene>
    <name evidence="1" type="ORF">CRI93_05405</name>
</gene>
<sequence>MLLAVDLGLRAGFAWYNETGRLQSYRSTNFGSNARLKQGAYRMMQEHPELSWVVLEGDSNLAEAWMRHAKKQRAHSQCISAETWRTKLLTPSQRRSGGDAKSAADDLARRVIEWSGAPRPTSLRHDAAEAICIGLWSVLSLGWLDDFPDL</sequence>
<dbReference type="RefSeq" id="WP_098061606.1">
    <property type="nucleotide sequence ID" value="NZ_PDEP01000004.1"/>
</dbReference>
<protein>
    <submittedName>
        <fullName evidence="1">Uncharacterized protein</fullName>
    </submittedName>
</protein>
<comment type="caution">
    <text evidence="1">The sequence shown here is derived from an EMBL/GenBank/DDBJ whole genome shotgun (WGS) entry which is preliminary data.</text>
</comment>
<evidence type="ECO:0000313" key="1">
    <source>
        <dbReference type="EMBL" id="PEN07884.1"/>
    </source>
</evidence>
<evidence type="ECO:0000313" key="2">
    <source>
        <dbReference type="Proteomes" id="UP000221024"/>
    </source>
</evidence>
<dbReference type="AlphaFoldDB" id="A0A2H3NMQ6"/>
<keyword evidence="2" id="KW-1185">Reference proteome</keyword>
<accession>A0A2H3NMQ6</accession>